<accession>A0ABW5E2F0</accession>
<reference evidence="2" key="1">
    <citation type="journal article" date="2019" name="Int. J. Syst. Evol. Microbiol.">
        <title>The Global Catalogue of Microorganisms (GCM) 10K type strain sequencing project: providing services to taxonomists for standard genome sequencing and annotation.</title>
        <authorList>
            <consortium name="The Broad Institute Genomics Platform"/>
            <consortium name="The Broad Institute Genome Sequencing Center for Infectious Disease"/>
            <person name="Wu L."/>
            <person name="Ma J."/>
        </authorList>
    </citation>
    <scope>NUCLEOTIDE SEQUENCE [LARGE SCALE GENOMIC DNA]</scope>
    <source>
        <strain evidence="2">JCM 16545</strain>
    </source>
</reference>
<protein>
    <submittedName>
        <fullName evidence="1">Uncharacterized protein</fullName>
    </submittedName>
</protein>
<dbReference type="RefSeq" id="WP_377095230.1">
    <property type="nucleotide sequence ID" value="NZ_JBHSJM010000001.1"/>
</dbReference>
<organism evidence="1 2">
    <name type="scientific">Rubritalea spongiae</name>
    <dbReference type="NCBI Taxonomy" id="430797"/>
    <lineage>
        <taxon>Bacteria</taxon>
        <taxon>Pseudomonadati</taxon>
        <taxon>Verrucomicrobiota</taxon>
        <taxon>Verrucomicrobiia</taxon>
        <taxon>Verrucomicrobiales</taxon>
        <taxon>Rubritaleaceae</taxon>
        <taxon>Rubritalea</taxon>
    </lineage>
</organism>
<proteinExistence type="predicted"/>
<evidence type="ECO:0000313" key="2">
    <source>
        <dbReference type="Proteomes" id="UP001597297"/>
    </source>
</evidence>
<gene>
    <name evidence="1" type="ORF">ACFSQZ_10000</name>
</gene>
<evidence type="ECO:0000313" key="1">
    <source>
        <dbReference type="EMBL" id="MFD2276801.1"/>
    </source>
</evidence>
<sequence>MYKFITSVIFTCFFALPIQAVEMRVLAWDQNIAGRDLSIAYGSKAEQITGMHHFARSAPIKVKADSESLRLQVNDRLSEKGKPLAVPIALGSSIKQPLLLLIPDKDDPSGIRTLVVEDNVEGFAWGSLRFINLTNEELVFRCDKKQKLIPAGWKPSSVQLGGAARNVGVALLLKKDLKGSKLYSAVWKHQMNERKLIFIIPSKDRSRGPVELKFIVEKQV</sequence>
<name>A0ABW5E2F0_9BACT</name>
<comment type="caution">
    <text evidence="1">The sequence shown here is derived from an EMBL/GenBank/DDBJ whole genome shotgun (WGS) entry which is preliminary data.</text>
</comment>
<dbReference type="EMBL" id="JBHUJC010000028">
    <property type="protein sequence ID" value="MFD2276801.1"/>
    <property type="molecule type" value="Genomic_DNA"/>
</dbReference>
<keyword evidence="2" id="KW-1185">Reference proteome</keyword>
<dbReference type="Proteomes" id="UP001597297">
    <property type="component" value="Unassembled WGS sequence"/>
</dbReference>